<reference evidence="1" key="2">
    <citation type="journal article" date="2015" name="Fish Shellfish Immunol.">
        <title>Early steps in the European eel (Anguilla anguilla)-Vibrio vulnificus interaction in the gills: Role of the RtxA13 toxin.</title>
        <authorList>
            <person name="Callol A."/>
            <person name="Pajuelo D."/>
            <person name="Ebbesson L."/>
            <person name="Teles M."/>
            <person name="MacKenzie S."/>
            <person name="Amaro C."/>
        </authorList>
    </citation>
    <scope>NUCLEOTIDE SEQUENCE</scope>
</reference>
<protein>
    <submittedName>
        <fullName evidence="1">Uncharacterized protein</fullName>
    </submittedName>
</protein>
<dbReference type="EMBL" id="GBXM01016017">
    <property type="protein sequence ID" value="JAH92560.1"/>
    <property type="molecule type" value="Transcribed_RNA"/>
</dbReference>
<accession>A0A0E9WSN6</accession>
<proteinExistence type="predicted"/>
<dbReference type="AlphaFoldDB" id="A0A0E9WSN6"/>
<organism evidence="1">
    <name type="scientific">Anguilla anguilla</name>
    <name type="common">European freshwater eel</name>
    <name type="synonym">Muraena anguilla</name>
    <dbReference type="NCBI Taxonomy" id="7936"/>
    <lineage>
        <taxon>Eukaryota</taxon>
        <taxon>Metazoa</taxon>
        <taxon>Chordata</taxon>
        <taxon>Craniata</taxon>
        <taxon>Vertebrata</taxon>
        <taxon>Euteleostomi</taxon>
        <taxon>Actinopterygii</taxon>
        <taxon>Neopterygii</taxon>
        <taxon>Teleostei</taxon>
        <taxon>Anguilliformes</taxon>
        <taxon>Anguillidae</taxon>
        <taxon>Anguilla</taxon>
    </lineage>
</organism>
<sequence>MHASSTHLGDAMKQQESNRHKFQTYATSFEMVVFFFCNPSYF</sequence>
<evidence type="ECO:0000313" key="1">
    <source>
        <dbReference type="EMBL" id="JAH92560.1"/>
    </source>
</evidence>
<name>A0A0E9WSN6_ANGAN</name>
<reference evidence="1" key="1">
    <citation type="submission" date="2014-11" db="EMBL/GenBank/DDBJ databases">
        <authorList>
            <person name="Amaro Gonzalez C."/>
        </authorList>
    </citation>
    <scope>NUCLEOTIDE SEQUENCE</scope>
</reference>